<name>A0A0N4WH32_HAEPC</name>
<feature type="compositionally biased region" description="Polar residues" evidence="1">
    <location>
        <begin position="73"/>
        <end position="93"/>
    </location>
</feature>
<accession>A0A0N4WH32</accession>
<dbReference type="EMBL" id="UZAF01017229">
    <property type="protein sequence ID" value="VDO39377.1"/>
    <property type="molecule type" value="Genomic_DNA"/>
</dbReference>
<proteinExistence type="predicted"/>
<protein>
    <submittedName>
        <fullName evidence="2 4">Uncharacterized protein</fullName>
    </submittedName>
</protein>
<organism evidence="4">
    <name type="scientific">Haemonchus placei</name>
    <name type="common">Barber's pole worm</name>
    <dbReference type="NCBI Taxonomy" id="6290"/>
    <lineage>
        <taxon>Eukaryota</taxon>
        <taxon>Metazoa</taxon>
        <taxon>Ecdysozoa</taxon>
        <taxon>Nematoda</taxon>
        <taxon>Chromadorea</taxon>
        <taxon>Rhabditida</taxon>
        <taxon>Rhabditina</taxon>
        <taxon>Rhabditomorpha</taxon>
        <taxon>Strongyloidea</taxon>
        <taxon>Trichostrongylidae</taxon>
        <taxon>Haemonchus</taxon>
    </lineage>
</organism>
<feature type="region of interest" description="Disordered" evidence="1">
    <location>
        <begin position="20"/>
        <end position="103"/>
    </location>
</feature>
<evidence type="ECO:0000313" key="3">
    <source>
        <dbReference type="Proteomes" id="UP000268014"/>
    </source>
</evidence>
<reference evidence="2 3" key="2">
    <citation type="submission" date="2018-11" db="EMBL/GenBank/DDBJ databases">
        <authorList>
            <consortium name="Pathogen Informatics"/>
        </authorList>
    </citation>
    <scope>NUCLEOTIDE SEQUENCE [LARGE SCALE GENOMIC DNA]</scope>
    <source>
        <strain evidence="2 3">MHpl1</strain>
    </source>
</reference>
<gene>
    <name evidence="2" type="ORF">HPLM_LOCUS10161</name>
</gene>
<reference evidence="4" key="1">
    <citation type="submission" date="2017-02" db="UniProtKB">
        <authorList>
            <consortium name="WormBaseParasite"/>
        </authorList>
    </citation>
    <scope>IDENTIFICATION</scope>
</reference>
<dbReference type="Proteomes" id="UP000268014">
    <property type="component" value="Unassembled WGS sequence"/>
</dbReference>
<sequence>MGAKINIESLQNAYQFLRQGSDPVLDAHEEDGPEKPDSAASSVDMPRSIGVEPPAPSKQAKKVKNEDARELHQQNGSVPALPQQSHLTHQPGSSRAIPVDQPAPQILEHVTVRCAETPPLHLLVDLPGSSAVQMREPSPHPEDQPSWTALKCTVTSYIALNLYTCC</sequence>
<feature type="compositionally biased region" description="Basic and acidic residues" evidence="1">
    <location>
        <begin position="63"/>
        <end position="72"/>
    </location>
</feature>
<dbReference type="WBParaSite" id="HPLM_0001016901-mRNA-1">
    <property type="protein sequence ID" value="HPLM_0001016901-mRNA-1"/>
    <property type="gene ID" value="HPLM_0001016901"/>
</dbReference>
<keyword evidence="3" id="KW-1185">Reference proteome</keyword>
<evidence type="ECO:0000256" key="1">
    <source>
        <dbReference type="SAM" id="MobiDB-lite"/>
    </source>
</evidence>
<evidence type="ECO:0000313" key="2">
    <source>
        <dbReference type="EMBL" id="VDO39377.1"/>
    </source>
</evidence>
<dbReference type="AlphaFoldDB" id="A0A0N4WH32"/>
<evidence type="ECO:0000313" key="4">
    <source>
        <dbReference type="WBParaSite" id="HPLM_0001016901-mRNA-1"/>
    </source>
</evidence>